<protein>
    <submittedName>
        <fullName evidence="5">Uncharacterized protein YukE</fullName>
    </submittedName>
</protein>
<evidence type="ECO:0000256" key="3">
    <source>
        <dbReference type="SAM" id="SignalP"/>
    </source>
</evidence>
<reference evidence="5 6" key="1">
    <citation type="submission" date="2020-03" db="EMBL/GenBank/DDBJ databases">
        <title>Genomic Encyclopedia of Type Strains, Phase IV (KMG-IV): sequencing the most valuable type-strain genomes for metagenomic binning, comparative biology and taxonomic classification.</title>
        <authorList>
            <person name="Goeker M."/>
        </authorList>
    </citation>
    <scope>NUCLEOTIDE SEQUENCE [LARGE SCALE GENOMIC DNA]</scope>
    <source>
        <strain evidence="5 6">DSM 103870</strain>
    </source>
</reference>
<dbReference type="InterPro" id="IPR025991">
    <property type="entry name" value="Chemoreceptor_zinc-bind_dom"/>
</dbReference>
<dbReference type="Pfam" id="PF13682">
    <property type="entry name" value="CZB"/>
    <property type="match status" value="1"/>
</dbReference>
<evidence type="ECO:0000259" key="4">
    <source>
        <dbReference type="PROSITE" id="PS50111"/>
    </source>
</evidence>
<evidence type="ECO:0000256" key="2">
    <source>
        <dbReference type="PROSITE-ProRule" id="PRU00284"/>
    </source>
</evidence>
<sequence>MAGRLQASLAVLLHFACARAVEIALAGYAEENDLNNLRRLAATVVDINGVASEIVSLTHNSHRASLGARSVAAAATELVASINVIEQSSNQVLQEVRDVSRTATDVRDNVDNLRAAMSDITATTDETQATVKGVEGAFVQIANTLGAIDAIARQTNLLALNATIEAARAGEAGRGFAVVASEVKALAGQTANATRDIGQSIAGMRAVIGTLTDTLARSQKAVHFGRAAIDGVAETVERTSTTVASVIDHMGEIAHVLSQQSEASSEIATTIEAEARLTTENEASLDRMAGKLQLGNDHLSASAQNWFQASSTQALCEMAKIDHVLFKKRVIDSLTGRQAWRSGDVPDHNGCRLGKWYNGLNNDCICSLPAFRNLVEPHRRVHEAARTALACHETGRTDEAIRQLSEMDQASQEVIQLLDDLSATIKERC</sequence>
<evidence type="ECO:0000256" key="1">
    <source>
        <dbReference type="ARBA" id="ARBA00023224"/>
    </source>
</evidence>
<dbReference type="Proteomes" id="UP001429580">
    <property type="component" value="Unassembled WGS sequence"/>
</dbReference>
<feature type="domain" description="Methyl-accepting transducer" evidence="4">
    <location>
        <begin position="39"/>
        <end position="275"/>
    </location>
</feature>
<keyword evidence="3" id="KW-0732">Signal</keyword>
<proteinExistence type="predicted"/>
<name>A0ABX0V0Z9_9HYPH</name>
<evidence type="ECO:0000313" key="6">
    <source>
        <dbReference type="Proteomes" id="UP001429580"/>
    </source>
</evidence>
<gene>
    <name evidence="5" type="ORF">FHS82_001801</name>
</gene>
<feature type="signal peptide" evidence="3">
    <location>
        <begin position="1"/>
        <end position="20"/>
    </location>
</feature>
<dbReference type="PANTHER" id="PTHR32089:SF112">
    <property type="entry name" value="LYSOZYME-LIKE PROTEIN-RELATED"/>
    <property type="match status" value="1"/>
</dbReference>
<dbReference type="SUPFAM" id="SSF58104">
    <property type="entry name" value="Methyl-accepting chemotaxis protein (MCP) signaling domain"/>
    <property type="match status" value="1"/>
</dbReference>
<dbReference type="PANTHER" id="PTHR32089">
    <property type="entry name" value="METHYL-ACCEPTING CHEMOTAXIS PROTEIN MCPB"/>
    <property type="match status" value="1"/>
</dbReference>
<dbReference type="InterPro" id="IPR004089">
    <property type="entry name" value="MCPsignal_dom"/>
</dbReference>
<dbReference type="Pfam" id="PF00015">
    <property type="entry name" value="MCPsignal"/>
    <property type="match status" value="1"/>
</dbReference>
<accession>A0ABX0V0Z9</accession>
<dbReference type="EMBL" id="JAASQI010000003">
    <property type="protein sequence ID" value="NIJ57965.1"/>
    <property type="molecule type" value="Genomic_DNA"/>
</dbReference>
<feature type="chain" id="PRO_5046246267" evidence="3">
    <location>
        <begin position="21"/>
        <end position="429"/>
    </location>
</feature>
<dbReference type="Gene3D" id="1.10.287.950">
    <property type="entry name" value="Methyl-accepting chemotaxis protein"/>
    <property type="match status" value="1"/>
</dbReference>
<keyword evidence="6" id="KW-1185">Reference proteome</keyword>
<dbReference type="RefSeq" id="WP_166951127.1">
    <property type="nucleotide sequence ID" value="NZ_JAASQI010000003.1"/>
</dbReference>
<dbReference type="PROSITE" id="PS50111">
    <property type="entry name" value="CHEMOTAXIS_TRANSDUC_2"/>
    <property type="match status" value="1"/>
</dbReference>
<keyword evidence="1 2" id="KW-0807">Transducer</keyword>
<dbReference type="Gene3D" id="1.20.120.30">
    <property type="entry name" value="Aspartate receptor, ligand-binding domain"/>
    <property type="match status" value="1"/>
</dbReference>
<dbReference type="SMART" id="SM00283">
    <property type="entry name" value="MA"/>
    <property type="match status" value="1"/>
</dbReference>
<evidence type="ECO:0000313" key="5">
    <source>
        <dbReference type="EMBL" id="NIJ57965.1"/>
    </source>
</evidence>
<comment type="caution">
    <text evidence="5">The sequence shown here is derived from an EMBL/GenBank/DDBJ whole genome shotgun (WGS) entry which is preliminary data.</text>
</comment>
<organism evidence="5 6">
    <name type="scientific">Pseudochelatococcus lubricantis</name>
    <dbReference type="NCBI Taxonomy" id="1538102"/>
    <lineage>
        <taxon>Bacteria</taxon>
        <taxon>Pseudomonadati</taxon>
        <taxon>Pseudomonadota</taxon>
        <taxon>Alphaproteobacteria</taxon>
        <taxon>Hyphomicrobiales</taxon>
        <taxon>Chelatococcaceae</taxon>
        <taxon>Pseudochelatococcus</taxon>
    </lineage>
</organism>